<name>X0BBE3_FUSOX</name>
<gene>
    <name evidence="2" type="ORF">FOQG_19436</name>
</gene>
<keyword evidence="3" id="KW-1185">Reference proteome</keyword>
<sequence length="155" mass="17932">MSKNEPHSHLSFNTETGLTFTLAVFLTLSSWALPLTNERIQEQMASSKRSLNCYQWRKTSRFQQQHEVSRIRIVSAQQRRNESKVARNRLACEHNLARISIRCRVQTQTQSPRNASSRVVWDCKLQVQQVSTSSQHQTSRTRISASPCHLRARPT</sequence>
<dbReference type="AlphaFoldDB" id="X0BBE3"/>
<proteinExistence type="predicted"/>
<dbReference type="HOGENOM" id="CLU_1695557_0_0_1"/>
<protein>
    <submittedName>
        <fullName evidence="2">Uncharacterized protein</fullName>
    </submittedName>
</protein>
<reference evidence="2 3" key="1">
    <citation type="submission" date="2011-11" db="EMBL/GenBank/DDBJ databases">
        <title>The Genome Sequence of Fusarium oxysporum PHW815.</title>
        <authorList>
            <consortium name="The Broad Institute Genome Sequencing Platform"/>
            <person name="Ma L.-J."/>
            <person name="Gale L.R."/>
            <person name="Schwartz D.C."/>
            <person name="Zhou S."/>
            <person name="Corby-Kistler H."/>
            <person name="Young S.K."/>
            <person name="Zeng Q."/>
            <person name="Gargeya S."/>
            <person name="Fitzgerald M."/>
            <person name="Haas B."/>
            <person name="Abouelleil A."/>
            <person name="Alvarado L."/>
            <person name="Arachchi H.M."/>
            <person name="Berlin A."/>
            <person name="Brown A."/>
            <person name="Chapman S.B."/>
            <person name="Chen Z."/>
            <person name="Dunbar C."/>
            <person name="Freedman E."/>
            <person name="Gearin G."/>
            <person name="Goldberg J."/>
            <person name="Griggs A."/>
            <person name="Gujja S."/>
            <person name="Heiman D."/>
            <person name="Howarth C."/>
            <person name="Larson L."/>
            <person name="Lui A."/>
            <person name="MacDonald P.J.P."/>
            <person name="Montmayeur A."/>
            <person name="Murphy C."/>
            <person name="Neiman D."/>
            <person name="Pearson M."/>
            <person name="Priest M."/>
            <person name="Roberts A."/>
            <person name="Saif S."/>
            <person name="Shea T."/>
            <person name="Shenoy N."/>
            <person name="Sisk P."/>
            <person name="Stolte C."/>
            <person name="Sykes S."/>
            <person name="Wortman J."/>
            <person name="Nusbaum C."/>
            <person name="Birren B."/>
        </authorList>
    </citation>
    <scope>NUCLEOTIDE SEQUENCE [LARGE SCALE GENOMIC DNA]</scope>
    <source>
        <strain evidence="2 3">54005</strain>
    </source>
</reference>
<organism evidence="2 3">
    <name type="scientific">Fusarium oxysporum f. sp. raphani 54005</name>
    <dbReference type="NCBI Taxonomy" id="1089458"/>
    <lineage>
        <taxon>Eukaryota</taxon>
        <taxon>Fungi</taxon>
        <taxon>Dikarya</taxon>
        <taxon>Ascomycota</taxon>
        <taxon>Pezizomycotina</taxon>
        <taxon>Sordariomycetes</taxon>
        <taxon>Hypocreomycetidae</taxon>
        <taxon>Hypocreales</taxon>
        <taxon>Nectriaceae</taxon>
        <taxon>Fusarium</taxon>
        <taxon>Fusarium oxysporum species complex</taxon>
    </lineage>
</organism>
<dbReference type="Proteomes" id="UP000030663">
    <property type="component" value="Unassembled WGS sequence"/>
</dbReference>
<accession>X0BBE3</accession>
<feature type="region of interest" description="Disordered" evidence="1">
    <location>
        <begin position="132"/>
        <end position="155"/>
    </location>
</feature>
<feature type="compositionally biased region" description="Low complexity" evidence="1">
    <location>
        <begin position="132"/>
        <end position="144"/>
    </location>
</feature>
<evidence type="ECO:0000256" key="1">
    <source>
        <dbReference type="SAM" id="MobiDB-lite"/>
    </source>
</evidence>
<dbReference type="EMBL" id="KI979809">
    <property type="protein sequence ID" value="EXK75799.1"/>
    <property type="molecule type" value="Genomic_DNA"/>
</dbReference>
<evidence type="ECO:0000313" key="3">
    <source>
        <dbReference type="Proteomes" id="UP000030663"/>
    </source>
</evidence>
<evidence type="ECO:0000313" key="2">
    <source>
        <dbReference type="EMBL" id="EXK75799.1"/>
    </source>
</evidence>